<name>A0A8H5M6D3_9AGAR</name>
<dbReference type="Proteomes" id="UP000518752">
    <property type="component" value="Unassembled WGS sequence"/>
</dbReference>
<sequence>MVLFGYLGYAFTDEASARRTLRDFHVASDFADRQPPTTPQRQANFGSPCTATAPSLTVDISPVAEGTAFKDEFWRKNHSFGVAPADWIDELVLLVEDLQDTDQSPLGFGFKVAS</sequence>
<organism evidence="1 2">
    <name type="scientific">Collybiopsis confluens</name>
    <dbReference type="NCBI Taxonomy" id="2823264"/>
    <lineage>
        <taxon>Eukaryota</taxon>
        <taxon>Fungi</taxon>
        <taxon>Dikarya</taxon>
        <taxon>Basidiomycota</taxon>
        <taxon>Agaricomycotina</taxon>
        <taxon>Agaricomycetes</taxon>
        <taxon>Agaricomycetidae</taxon>
        <taxon>Agaricales</taxon>
        <taxon>Marasmiineae</taxon>
        <taxon>Omphalotaceae</taxon>
        <taxon>Collybiopsis</taxon>
    </lineage>
</organism>
<accession>A0A8H5M6D3</accession>
<reference evidence="1 2" key="1">
    <citation type="journal article" date="2020" name="ISME J.">
        <title>Uncovering the hidden diversity of litter-decomposition mechanisms in mushroom-forming fungi.</title>
        <authorList>
            <person name="Floudas D."/>
            <person name="Bentzer J."/>
            <person name="Ahren D."/>
            <person name="Johansson T."/>
            <person name="Persson P."/>
            <person name="Tunlid A."/>
        </authorList>
    </citation>
    <scope>NUCLEOTIDE SEQUENCE [LARGE SCALE GENOMIC DNA]</scope>
    <source>
        <strain evidence="1 2">CBS 406.79</strain>
    </source>
</reference>
<evidence type="ECO:0000313" key="2">
    <source>
        <dbReference type="Proteomes" id="UP000518752"/>
    </source>
</evidence>
<dbReference type="EMBL" id="JAACJN010000051">
    <property type="protein sequence ID" value="KAF5382371.1"/>
    <property type="molecule type" value="Genomic_DNA"/>
</dbReference>
<comment type="caution">
    <text evidence="1">The sequence shown here is derived from an EMBL/GenBank/DDBJ whole genome shotgun (WGS) entry which is preliminary data.</text>
</comment>
<evidence type="ECO:0000313" key="1">
    <source>
        <dbReference type="EMBL" id="KAF5382371.1"/>
    </source>
</evidence>
<dbReference type="AlphaFoldDB" id="A0A8H5M6D3"/>
<keyword evidence="2" id="KW-1185">Reference proteome</keyword>
<proteinExistence type="predicted"/>
<gene>
    <name evidence="1" type="ORF">D9757_009780</name>
</gene>
<protein>
    <submittedName>
        <fullName evidence="1">Uncharacterized protein</fullName>
    </submittedName>
</protein>